<evidence type="ECO:0000313" key="1">
    <source>
        <dbReference type="EMBL" id="PIM88870.1"/>
    </source>
</evidence>
<dbReference type="EMBL" id="NPND01000044">
    <property type="protein sequence ID" value="PIM88870.1"/>
    <property type="molecule type" value="Genomic_DNA"/>
</dbReference>
<proteinExistence type="predicted"/>
<evidence type="ECO:0000313" key="2">
    <source>
        <dbReference type="Proteomes" id="UP000230719"/>
    </source>
</evidence>
<accession>A0A2G9FC16</accession>
<protein>
    <submittedName>
        <fullName evidence="1">Uncharacterized protein</fullName>
    </submittedName>
</protein>
<dbReference type="AlphaFoldDB" id="A0A2G9FC16"/>
<name>A0A2G9FC16_9FUSO</name>
<dbReference type="RefSeq" id="WP_158410739.1">
    <property type="nucleotide sequence ID" value="NZ_CP056006.1"/>
</dbReference>
<dbReference type="Proteomes" id="UP000230719">
    <property type="component" value="Unassembled WGS sequence"/>
</dbReference>
<gene>
    <name evidence="1" type="ORF">CI114_10505</name>
</gene>
<organism evidence="1 2">
    <name type="scientific">Fusobacterium animalis</name>
    <dbReference type="NCBI Taxonomy" id="76859"/>
    <lineage>
        <taxon>Bacteria</taxon>
        <taxon>Fusobacteriati</taxon>
        <taxon>Fusobacteriota</taxon>
        <taxon>Fusobacteriia</taxon>
        <taxon>Fusobacteriales</taxon>
        <taxon>Fusobacteriaceae</taxon>
        <taxon>Fusobacterium</taxon>
    </lineage>
</organism>
<sequence>MEKLVYGKENQIIFSSEKEKYEAIGYLCNDSNCNIYIEHNQETGSYTNAYRITLLRPSIITPKALREAIRSDYRINCNEFIEELIKIFGFVNTDGKHIEGSYQDVLERIPEEFRENFKKGYDL</sequence>
<comment type="caution">
    <text evidence="1">The sequence shown here is derived from an EMBL/GenBank/DDBJ whole genome shotgun (WGS) entry which is preliminary data.</text>
</comment>
<reference evidence="1 2" key="1">
    <citation type="submission" date="2017-08" db="EMBL/GenBank/DDBJ databases">
        <title>Analysis of Fusobacterium persistence and antibiotic response in human colorectal.</title>
        <authorList>
            <person name="Bullman S."/>
        </authorList>
    </citation>
    <scope>NUCLEOTIDE SEQUENCE [LARGE SCALE GENOMIC DNA]</scope>
    <source>
        <strain evidence="1 2">P2_CP</strain>
    </source>
</reference>